<dbReference type="SUPFAM" id="SSF46785">
    <property type="entry name" value="Winged helix' DNA-binding domain"/>
    <property type="match status" value="1"/>
</dbReference>
<dbReference type="EMBL" id="JAGYPJ010000001">
    <property type="protein sequence ID" value="MBS4200423.1"/>
    <property type="molecule type" value="Genomic_DNA"/>
</dbReference>
<dbReference type="RefSeq" id="WP_213111007.1">
    <property type="nucleotide sequence ID" value="NZ_JAGYPJ010000001.1"/>
</dbReference>
<dbReference type="InterPro" id="IPR036388">
    <property type="entry name" value="WH-like_DNA-bd_sf"/>
</dbReference>
<comment type="caution">
    <text evidence="4">The sequence shown here is derived from an EMBL/GenBank/DDBJ whole genome shotgun (WGS) entry which is preliminary data.</text>
</comment>
<keyword evidence="3" id="KW-0119">Carbohydrate metabolism</keyword>
<accession>A0A942TN74</accession>
<dbReference type="InterPro" id="IPR036390">
    <property type="entry name" value="WH_DNA-bd_sf"/>
</dbReference>
<organism evidence="4 5">
    <name type="scientific">Lederbergia citrisecunda</name>
    <dbReference type="NCBI Taxonomy" id="2833583"/>
    <lineage>
        <taxon>Bacteria</taxon>
        <taxon>Bacillati</taxon>
        <taxon>Bacillota</taxon>
        <taxon>Bacilli</taxon>
        <taxon>Bacillales</taxon>
        <taxon>Bacillaceae</taxon>
        <taxon>Lederbergia</taxon>
    </lineage>
</organism>
<dbReference type="Gene3D" id="3.30.420.40">
    <property type="match status" value="2"/>
</dbReference>
<dbReference type="AlphaFoldDB" id="A0A942TN74"/>
<evidence type="ECO:0000313" key="5">
    <source>
        <dbReference type="Proteomes" id="UP000682713"/>
    </source>
</evidence>
<dbReference type="GO" id="GO:0042732">
    <property type="term" value="P:D-xylose metabolic process"/>
    <property type="evidence" value="ECO:0007669"/>
    <property type="project" value="UniProtKB-KW"/>
</dbReference>
<keyword evidence="5" id="KW-1185">Reference proteome</keyword>
<evidence type="ECO:0000256" key="2">
    <source>
        <dbReference type="ARBA" id="ARBA00006479"/>
    </source>
</evidence>
<dbReference type="Gene3D" id="1.10.10.10">
    <property type="entry name" value="Winged helix-like DNA-binding domain superfamily/Winged helix DNA-binding domain"/>
    <property type="match status" value="1"/>
</dbReference>
<dbReference type="Pfam" id="PF13412">
    <property type="entry name" value="HTH_24"/>
    <property type="match status" value="1"/>
</dbReference>
<comment type="function">
    <text evidence="1">Transcriptional repressor of xylose-utilizing enzymes.</text>
</comment>
<name>A0A942TN74_9BACI</name>
<evidence type="ECO:0000256" key="1">
    <source>
        <dbReference type="ARBA" id="ARBA00002486"/>
    </source>
</evidence>
<dbReference type="CDD" id="cd24076">
    <property type="entry name" value="ASKHA_ATPase_ROK_BsXylR-like"/>
    <property type="match status" value="1"/>
</dbReference>
<dbReference type="Pfam" id="PF00480">
    <property type="entry name" value="ROK"/>
    <property type="match status" value="1"/>
</dbReference>
<dbReference type="Proteomes" id="UP000682713">
    <property type="component" value="Unassembled WGS sequence"/>
</dbReference>
<evidence type="ECO:0000313" key="4">
    <source>
        <dbReference type="EMBL" id="MBS4200423.1"/>
    </source>
</evidence>
<proteinExistence type="inferred from homology"/>
<keyword evidence="3" id="KW-0859">Xylose metabolism</keyword>
<dbReference type="PANTHER" id="PTHR18964">
    <property type="entry name" value="ROK (REPRESSOR, ORF, KINASE) FAMILY"/>
    <property type="match status" value="1"/>
</dbReference>
<dbReference type="InterPro" id="IPR049874">
    <property type="entry name" value="ROK_cs"/>
</dbReference>
<dbReference type="PROSITE" id="PS01125">
    <property type="entry name" value="ROK"/>
    <property type="match status" value="1"/>
</dbReference>
<reference evidence="4 5" key="1">
    <citation type="submission" date="2021-05" db="EMBL/GenBank/DDBJ databases">
        <title>Novel Bacillus species.</title>
        <authorList>
            <person name="Liu G."/>
        </authorList>
    </citation>
    <scope>NUCLEOTIDE SEQUENCE [LARGE SCALE GENOMIC DNA]</scope>
    <source>
        <strain evidence="4 5">FJAT-49732</strain>
    </source>
</reference>
<sequence length="403" mass="43159">MKKGSFQWMKSLNRTIILNKIRTDGPISRAQIAKETKLTPPTVSSLVSELIDKDLVIESEQGESIGGRKPTLLVINSDRFYIIGLDVGAKKIRAILIDLSGKTLDKTQTIIPKPISNEDLLSLIKRTISDLASIHETKEVIGIGVGMHGAVDVETGTSLFAPGLNLRDIPIKKALEAEYDVPVKIDNDVRAMAFGEYWFMEEKKDENIVTVNIGIGVGAGIVLNGKIFHGKYDLAGEIGHMTVDLNGNQCSCGNIGCWQTLISGPAIGEAAIKQLELNPNSHLLDMIDGEKHKIEGKTVYEAAIAGDSLCIKILEKTGEYIGIGLTNLIHILNPSKIIIGGGVANASPIILPKIKETIAQRGLTNQAKATPIYCSDLGSFGTAIGACALILGEIFEGDVSVVG</sequence>
<gene>
    <name evidence="4" type="ORF">KHA93_12355</name>
</gene>
<dbReference type="PANTHER" id="PTHR18964:SF149">
    <property type="entry name" value="BIFUNCTIONAL UDP-N-ACETYLGLUCOSAMINE 2-EPIMERASE_N-ACETYLMANNOSAMINE KINASE"/>
    <property type="match status" value="1"/>
</dbReference>
<comment type="similarity">
    <text evidence="2">Belongs to the ROK (NagC/XylR) family.</text>
</comment>
<dbReference type="InterPro" id="IPR000600">
    <property type="entry name" value="ROK"/>
</dbReference>
<dbReference type="SUPFAM" id="SSF53067">
    <property type="entry name" value="Actin-like ATPase domain"/>
    <property type="match status" value="1"/>
</dbReference>
<evidence type="ECO:0000256" key="3">
    <source>
        <dbReference type="ARBA" id="ARBA00022629"/>
    </source>
</evidence>
<dbReference type="InterPro" id="IPR043129">
    <property type="entry name" value="ATPase_NBD"/>
</dbReference>
<protein>
    <submittedName>
        <fullName evidence="4">ROK family transcriptional regulator</fullName>
    </submittedName>
</protein>